<accession>A0A2U1AU33</accession>
<dbReference type="Proteomes" id="UP000245466">
    <property type="component" value="Unassembled WGS sequence"/>
</dbReference>
<dbReference type="EMBL" id="QEKI01000009">
    <property type="protein sequence ID" value="PVY39928.1"/>
    <property type="molecule type" value="Genomic_DNA"/>
</dbReference>
<organism evidence="1 2">
    <name type="scientific">Pontibacter virosus</name>
    <dbReference type="NCBI Taxonomy" id="1765052"/>
    <lineage>
        <taxon>Bacteria</taxon>
        <taxon>Pseudomonadati</taxon>
        <taxon>Bacteroidota</taxon>
        <taxon>Cytophagia</taxon>
        <taxon>Cytophagales</taxon>
        <taxon>Hymenobacteraceae</taxon>
        <taxon>Pontibacter</taxon>
    </lineage>
</organism>
<evidence type="ECO:0000313" key="2">
    <source>
        <dbReference type="Proteomes" id="UP000245466"/>
    </source>
</evidence>
<gene>
    <name evidence="1" type="ORF">C8E01_10972</name>
</gene>
<proteinExistence type="predicted"/>
<evidence type="ECO:0000313" key="1">
    <source>
        <dbReference type="EMBL" id="PVY39928.1"/>
    </source>
</evidence>
<dbReference type="Gene3D" id="3.90.930.1">
    <property type="match status" value="1"/>
</dbReference>
<sequence length="312" mass="36833">METTEVHLSERKHMRHTLYLGWLVLSVVLGVAACKPQAYNSDYNLSRAAEKQSAKAEAIALADTAKPSVQIGDSLDKVEEKQPKKRKKKADKRYFMGDRVARGFVKTGRGDREVIESFSYLVEFQQPDPYAPEKYYYDTKRRKLYKTRGELNPDQHKVLHGPYKKEQGGEVVEEGYFYIGTKHLRWERYNRDGILLAKEHFEKGYLRDAVVKYYEGTKKIKEVIPYAYGEVQGTYYRFYENGQLEWMGQYQKGRKVGLWVKHFDFRARRQFEYQYPKTPYEPQAEPILVKQYDRHGSLIFEKDKLDKRASSR</sequence>
<keyword evidence="2" id="KW-1185">Reference proteome</keyword>
<reference evidence="1 2" key="1">
    <citation type="submission" date="2018-04" db="EMBL/GenBank/DDBJ databases">
        <title>Genomic Encyclopedia of Type Strains, Phase IV (KMG-IV): sequencing the most valuable type-strain genomes for metagenomic binning, comparative biology and taxonomic classification.</title>
        <authorList>
            <person name="Goeker M."/>
        </authorList>
    </citation>
    <scope>NUCLEOTIDE SEQUENCE [LARGE SCALE GENOMIC DNA]</scope>
    <source>
        <strain evidence="1 2">DSM 100231</strain>
    </source>
</reference>
<name>A0A2U1AU33_9BACT</name>
<dbReference type="SUPFAM" id="SSF82185">
    <property type="entry name" value="Histone H3 K4-specific methyltransferase SET7/9 N-terminal domain"/>
    <property type="match status" value="1"/>
</dbReference>
<comment type="caution">
    <text evidence="1">The sequence shown here is derived from an EMBL/GenBank/DDBJ whole genome shotgun (WGS) entry which is preliminary data.</text>
</comment>
<dbReference type="AlphaFoldDB" id="A0A2U1AU33"/>
<protein>
    <recommendedName>
        <fullName evidence="3">Antitoxin component YwqK of YwqJK toxin-antitoxin module</fullName>
    </recommendedName>
</protein>
<evidence type="ECO:0008006" key="3">
    <source>
        <dbReference type="Google" id="ProtNLM"/>
    </source>
</evidence>